<dbReference type="Gene3D" id="3.40.605.10">
    <property type="entry name" value="Aldehyde Dehydrogenase, Chain A, domain 1"/>
    <property type="match status" value="1"/>
</dbReference>
<dbReference type="CDD" id="cd07087">
    <property type="entry name" value="ALDH_F3-13-14_CALDH-like"/>
    <property type="match status" value="1"/>
</dbReference>
<dbReference type="PROSITE" id="PS00687">
    <property type="entry name" value="ALDEHYDE_DEHYDR_GLU"/>
    <property type="match status" value="1"/>
</dbReference>
<evidence type="ECO:0000256" key="3">
    <source>
        <dbReference type="ARBA" id="ARBA00023027"/>
    </source>
</evidence>
<dbReference type="PIRSF" id="PIRSF036492">
    <property type="entry name" value="ALDH"/>
    <property type="match status" value="1"/>
</dbReference>
<feature type="active site" evidence="5">
    <location>
        <position position="255"/>
    </location>
</feature>
<dbReference type="PANTHER" id="PTHR43570:SF16">
    <property type="entry name" value="ALDEHYDE DEHYDROGENASE TYPE III, ISOFORM Q"/>
    <property type="match status" value="1"/>
</dbReference>
<dbReference type="Gene3D" id="3.40.309.10">
    <property type="entry name" value="Aldehyde Dehydrogenase, Chain A, domain 2"/>
    <property type="match status" value="1"/>
</dbReference>
<evidence type="ECO:0000256" key="5">
    <source>
        <dbReference type="PIRSR" id="PIRSR036492-1"/>
    </source>
</evidence>
<dbReference type="InterPro" id="IPR016162">
    <property type="entry name" value="Ald_DH_N"/>
</dbReference>
<reference evidence="9" key="1">
    <citation type="submission" date="2021-11" db="EMBL/GenBank/DDBJ databases">
        <authorList>
            <person name="Herlambang A."/>
            <person name="Guo Y."/>
            <person name="Takashima Y."/>
            <person name="Nishizawa T."/>
        </authorList>
    </citation>
    <scope>NUCLEOTIDE SEQUENCE</scope>
    <source>
        <strain evidence="9">E1425</strain>
    </source>
</reference>
<dbReference type="InterPro" id="IPR016161">
    <property type="entry name" value="Ald_DH/histidinol_DH"/>
</dbReference>
<evidence type="ECO:0000256" key="6">
    <source>
        <dbReference type="PROSITE-ProRule" id="PRU10007"/>
    </source>
</evidence>
<dbReference type="InterPro" id="IPR016163">
    <property type="entry name" value="Ald_DH_C"/>
</dbReference>
<keyword evidence="3" id="KW-0520">NAD</keyword>
<evidence type="ECO:0000259" key="8">
    <source>
        <dbReference type="Pfam" id="PF00171"/>
    </source>
</evidence>
<dbReference type="EMBL" id="BQFW01000001">
    <property type="protein sequence ID" value="GJJ68009.1"/>
    <property type="molecule type" value="Genomic_DNA"/>
</dbReference>
<dbReference type="OrthoDB" id="440325at2759"/>
<gene>
    <name evidence="9" type="ORF">EMPS_00355</name>
</gene>
<dbReference type="GO" id="GO:0006081">
    <property type="term" value="P:aldehyde metabolic process"/>
    <property type="evidence" value="ECO:0007669"/>
    <property type="project" value="InterPro"/>
</dbReference>
<dbReference type="AlphaFoldDB" id="A0A9P3H0L2"/>
<dbReference type="Pfam" id="PF00171">
    <property type="entry name" value="Aldedh"/>
    <property type="match status" value="1"/>
</dbReference>
<evidence type="ECO:0000256" key="2">
    <source>
        <dbReference type="ARBA" id="ARBA00023002"/>
    </source>
</evidence>
<comment type="similarity">
    <text evidence="1 4 7">Belongs to the aldehyde dehydrogenase family.</text>
</comment>
<evidence type="ECO:0000313" key="10">
    <source>
        <dbReference type="Proteomes" id="UP000827284"/>
    </source>
</evidence>
<dbReference type="GO" id="GO:0005737">
    <property type="term" value="C:cytoplasm"/>
    <property type="evidence" value="ECO:0007669"/>
    <property type="project" value="TreeGrafter"/>
</dbReference>
<accession>A0A9P3H0L2</accession>
<reference evidence="9" key="2">
    <citation type="journal article" date="2022" name="Microbiol. Resour. Announc.">
        <title>Whole-Genome Sequence of Entomortierella parvispora E1425, a Mucoromycotan Fungus Associated with Burkholderiaceae-Related Endosymbiotic Bacteria.</title>
        <authorList>
            <person name="Herlambang A."/>
            <person name="Guo Y."/>
            <person name="Takashima Y."/>
            <person name="Narisawa K."/>
            <person name="Ohta H."/>
            <person name="Nishizawa T."/>
        </authorList>
    </citation>
    <scope>NUCLEOTIDE SEQUENCE</scope>
    <source>
        <strain evidence="9">E1425</strain>
    </source>
</reference>
<dbReference type="InterPro" id="IPR029510">
    <property type="entry name" value="Ald_DH_CS_GLU"/>
</dbReference>
<feature type="domain" description="Aldehyde dehydrogenase" evidence="8">
    <location>
        <begin position="10"/>
        <end position="440"/>
    </location>
</feature>
<organism evidence="9 10">
    <name type="scientific">Entomortierella parvispora</name>
    <dbReference type="NCBI Taxonomy" id="205924"/>
    <lineage>
        <taxon>Eukaryota</taxon>
        <taxon>Fungi</taxon>
        <taxon>Fungi incertae sedis</taxon>
        <taxon>Mucoromycota</taxon>
        <taxon>Mortierellomycotina</taxon>
        <taxon>Mortierellomycetes</taxon>
        <taxon>Mortierellales</taxon>
        <taxon>Mortierellaceae</taxon>
        <taxon>Entomortierella</taxon>
    </lineage>
</organism>
<dbReference type="InterPro" id="IPR012394">
    <property type="entry name" value="Aldehyde_DH_NAD(P)"/>
</dbReference>
<dbReference type="FunFam" id="3.40.309.10:FF:000003">
    <property type="entry name" value="Aldehyde dehydrogenase"/>
    <property type="match status" value="1"/>
</dbReference>
<name>A0A9P3H0L2_9FUNG</name>
<keyword evidence="10" id="KW-1185">Reference proteome</keyword>
<dbReference type="InterPro" id="IPR015590">
    <property type="entry name" value="Aldehyde_DH_dom"/>
</dbReference>
<sequence>MTTSILHFNDEAEISQAYETARQTFRSGCTRSLKYRRHQLEQLWRLLSENEEGLLAALYKDLHKHKNEGVLGELIPSKEEVNDALKHLDDWARDEKVTPALVNRAGVTCLKRKEPKGTTLIISPWNYPLFLTIGPMVGAIAAGCTAVIKPSEVAPHTAQIMTELFARYLDTKAYIVINGGAHETTQLLERKWDHIFYTGNGMVAKIIMKAASKHLTSLTLELGGKSPAIIDEDANMAIAAKRVAFGKTFNCGQTCVAPDYVLLTSKAEGKFVAALKTAVQEMYGSDPQLSKDYSRIINNRHFHRLSKVLNENQSGEIVIGGQSDEKDLYIAPTVIANVDRDDKLMEDEIFGPLLPMIRVADVDDAIEYINSKDEPLALYVFSSNKKLVNKVLDSTRSGGALVNDTLMHVAEGALPFGGTGPSGMGAYHGKASFDAFTHERSTMIKDLNPVSEAVMGVRYAPYTSTNLNLARLILESVPRFKKSFVMKHLKWIVIALVFGIGYKASIKIN</sequence>
<dbReference type="GO" id="GO:0004029">
    <property type="term" value="F:aldehyde dehydrogenase (NAD+) activity"/>
    <property type="evidence" value="ECO:0007669"/>
    <property type="project" value="TreeGrafter"/>
</dbReference>
<dbReference type="PANTHER" id="PTHR43570">
    <property type="entry name" value="ALDEHYDE DEHYDROGENASE"/>
    <property type="match status" value="1"/>
</dbReference>
<evidence type="ECO:0000256" key="1">
    <source>
        <dbReference type="ARBA" id="ARBA00009986"/>
    </source>
</evidence>
<feature type="active site" evidence="5 6">
    <location>
        <position position="221"/>
    </location>
</feature>
<evidence type="ECO:0000313" key="9">
    <source>
        <dbReference type="EMBL" id="GJJ68009.1"/>
    </source>
</evidence>
<proteinExistence type="inferred from homology"/>
<dbReference type="SUPFAM" id="SSF53720">
    <property type="entry name" value="ALDH-like"/>
    <property type="match status" value="1"/>
</dbReference>
<keyword evidence="2 4" id="KW-0560">Oxidoreductase</keyword>
<protein>
    <recommendedName>
        <fullName evidence="4">Aldehyde dehydrogenase</fullName>
    </recommendedName>
</protein>
<dbReference type="FunFam" id="3.40.605.10:FF:000004">
    <property type="entry name" value="Aldehyde dehydrogenase"/>
    <property type="match status" value="1"/>
</dbReference>
<evidence type="ECO:0000256" key="7">
    <source>
        <dbReference type="RuleBase" id="RU003345"/>
    </source>
</evidence>
<comment type="caution">
    <text evidence="9">The sequence shown here is derived from an EMBL/GenBank/DDBJ whole genome shotgun (WGS) entry which is preliminary data.</text>
</comment>
<dbReference type="Proteomes" id="UP000827284">
    <property type="component" value="Unassembled WGS sequence"/>
</dbReference>
<evidence type="ECO:0000256" key="4">
    <source>
        <dbReference type="PIRNR" id="PIRNR036492"/>
    </source>
</evidence>